<protein>
    <recommendedName>
        <fullName evidence="4">C-type lectin domain-containing protein</fullName>
    </recommendedName>
</protein>
<keyword evidence="1" id="KW-0732">Signal</keyword>
<feature type="chain" id="PRO_5042291862" description="C-type lectin domain-containing protein" evidence="1">
    <location>
        <begin position="23"/>
        <end position="377"/>
    </location>
</feature>
<evidence type="ECO:0000256" key="1">
    <source>
        <dbReference type="SAM" id="SignalP"/>
    </source>
</evidence>
<keyword evidence="3" id="KW-1185">Reference proteome</keyword>
<feature type="signal peptide" evidence="1">
    <location>
        <begin position="1"/>
        <end position="22"/>
    </location>
</feature>
<dbReference type="AlphaFoldDB" id="A0AAD9MQ31"/>
<comment type="caution">
    <text evidence="2">The sequence shown here is derived from an EMBL/GenBank/DDBJ whole genome shotgun (WGS) entry which is preliminary data.</text>
</comment>
<evidence type="ECO:0000313" key="3">
    <source>
        <dbReference type="Proteomes" id="UP001208570"/>
    </source>
</evidence>
<evidence type="ECO:0000313" key="2">
    <source>
        <dbReference type="EMBL" id="KAK2141787.1"/>
    </source>
</evidence>
<proteinExistence type="predicted"/>
<dbReference type="EMBL" id="JAODUP010001040">
    <property type="protein sequence ID" value="KAK2141787.1"/>
    <property type="molecule type" value="Genomic_DNA"/>
</dbReference>
<dbReference type="Proteomes" id="UP001208570">
    <property type="component" value="Unassembled WGS sequence"/>
</dbReference>
<reference evidence="2" key="1">
    <citation type="journal article" date="2023" name="Mol. Biol. Evol.">
        <title>Third-Generation Sequencing Reveals the Adaptive Role of the Epigenome in Three Deep-Sea Polychaetes.</title>
        <authorList>
            <person name="Perez M."/>
            <person name="Aroh O."/>
            <person name="Sun Y."/>
            <person name="Lan Y."/>
            <person name="Juniper S.K."/>
            <person name="Young C.R."/>
            <person name="Angers B."/>
            <person name="Qian P.Y."/>
        </authorList>
    </citation>
    <scope>NUCLEOTIDE SEQUENCE</scope>
    <source>
        <strain evidence="2">P08H-3</strain>
    </source>
</reference>
<name>A0AAD9MQ31_9ANNE</name>
<gene>
    <name evidence="2" type="ORF">LSH36_1040g00018</name>
</gene>
<evidence type="ECO:0008006" key="4">
    <source>
        <dbReference type="Google" id="ProtNLM"/>
    </source>
</evidence>
<organism evidence="2 3">
    <name type="scientific">Paralvinella palmiformis</name>
    <dbReference type="NCBI Taxonomy" id="53620"/>
    <lineage>
        <taxon>Eukaryota</taxon>
        <taxon>Metazoa</taxon>
        <taxon>Spiralia</taxon>
        <taxon>Lophotrochozoa</taxon>
        <taxon>Annelida</taxon>
        <taxon>Polychaeta</taxon>
        <taxon>Sedentaria</taxon>
        <taxon>Canalipalpata</taxon>
        <taxon>Terebellida</taxon>
        <taxon>Terebelliformia</taxon>
        <taxon>Alvinellidae</taxon>
        <taxon>Paralvinella</taxon>
    </lineage>
</organism>
<sequence>MSYTWSLLVLLNAVHYLGYVKGDCPRDRCNRRRYTPLDGFYHIGNIIAEYDNAPLKVCVVNCRRYLECRGFNMRWSSSSRILGSCTLLGEVTVRSGATPDGNSTHYYWCPDRMVYYLRTGSCLASKTQLDWYEGKSFCNGFHPAAHMFDIKSRDEETAYLTMMGRKFEPGSDIRLDMWQKAVSGWSGGILLDQFRRTIRLHELDESRRSVAGDSSVAAVVGDGVTGVGCRGGGGRVDAGGSSGVSVGSGGCVAGGDGSGGIAGGGDCVVSGDGSGNGVVGGAVSSGCVTGIDGSGGGVAGVGGSRAGVSGGIDECVADDGSGGGGGVDAAGWRAGGVAGVAILCHHLLEVTESNGTRHHLHVKTTFSLICETLNFIQ</sequence>
<accession>A0AAD9MQ31</accession>